<feature type="transmembrane region" description="Helical" evidence="8">
    <location>
        <begin position="330"/>
        <end position="352"/>
    </location>
</feature>
<keyword evidence="5 10" id="KW-0560">Oxidoreductase</keyword>
<evidence type="ECO:0000256" key="8">
    <source>
        <dbReference type="SAM" id="Phobius"/>
    </source>
</evidence>
<feature type="transmembrane region" description="Helical" evidence="8">
    <location>
        <begin position="451"/>
        <end position="473"/>
    </location>
</feature>
<dbReference type="InterPro" id="IPR001750">
    <property type="entry name" value="ND/Mrp_TM"/>
</dbReference>
<keyword evidence="6 8" id="KW-0472">Membrane</keyword>
<evidence type="ECO:0000259" key="9">
    <source>
        <dbReference type="Pfam" id="PF00361"/>
    </source>
</evidence>
<feature type="transmembrane region" description="Helical" evidence="8">
    <location>
        <begin position="408"/>
        <end position="430"/>
    </location>
</feature>
<evidence type="ECO:0000256" key="1">
    <source>
        <dbReference type="ARBA" id="ARBA00004651"/>
    </source>
</evidence>
<feature type="transmembrane region" description="Helical" evidence="8">
    <location>
        <begin position="302"/>
        <end position="324"/>
    </location>
</feature>
<evidence type="ECO:0000313" key="11">
    <source>
        <dbReference type="Proteomes" id="UP000076603"/>
    </source>
</evidence>
<dbReference type="PANTHER" id="PTHR42682:SF5">
    <property type="entry name" value="HYDROGENASE-4 COMPONENT F"/>
    <property type="match status" value="1"/>
</dbReference>
<dbReference type="GO" id="GO:0016491">
    <property type="term" value="F:oxidoreductase activity"/>
    <property type="evidence" value="ECO:0007669"/>
    <property type="project" value="UniProtKB-KW"/>
</dbReference>
<evidence type="ECO:0000313" key="10">
    <source>
        <dbReference type="EMBL" id="KZL91379.1"/>
    </source>
</evidence>
<feature type="transmembrane region" description="Helical" evidence="8">
    <location>
        <begin position="159"/>
        <end position="184"/>
    </location>
</feature>
<feature type="transmembrane region" description="Helical" evidence="8">
    <location>
        <begin position="373"/>
        <end position="393"/>
    </location>
</feature>
<dbReference type="GO" id="GO:0005886">
    <property type="term" value="C:plasma membrane"/>
    <property type="evidence" value="ECO:0007669"/>
    <property type="project" value="UniProtKB-SubCell"/>
</dbReference>
<organism evidence="10 11">
    <name type="scientific">Clostridium magnum DSM 2767</name>
    <dbReference type="NCBI Taxonomy" id="1121326"/>
    <lineage>
        <taxon>Bacteria</taxon>
        <taxon>Bacillati</taxon>
        <taxon>Bacillota</taxon>
        <taxon>Clostridia</taxon>
        <taxon>Eubacteriales</taxon>
        <taxon>Clostridiaceae</taxon>
        <taxon>Clostridium</taxon>
    </lineage>
</organism>
<dbReference type="PANTHER" id="PTHR42682">
    <property type="entry name" value="HYDROGENASE-4 COMPONENT F"/>
    <property type="match status" value="1"/>
</dbReference>
<dbReference type="Proteomes" id="UP000076603">
    <property type="component" value="Unassembled WGS sequence"/>
</dbReference>
<dbReference type="RefSeq" id="WP_066624003.1">
    <property type="nucleotide sequence ID" value="NZ_FQXL01000005.1"/>
</dbReference>
<sequence>MEFILMLFIFIMTMALSLVIKNIRITSNINIIGSIINFIISLYLVSLFDHKDSILYFNNLVHLDSLSVIQLFIITAVTLISSIYSYRYILNELNEGEISERRARIFYFLFNGFVMSMVLVGISNNVMGMWIGLEGTTLATAFLIGFNKNKLSLEAAWKYIVICSIGLGIGLIGIILFIYAAGLGTSEINLNWTSLLDSYKSSNILYTKIAFALIFVGIGTKVGFAPMHTWLSDGHSEAPSPISAMMSGILLNLALYVIIRFYIILKHICGFENLKAFFVAFALISLIVSSFSILRQTNYKRLLAFSSIENMGIISLGIGFGGYLGVFGAVLHSVIHAFGKTLLFLTAGNILAARKTKRINKVHKLIKTMPKNAVLLVTGMLIIVGSPPFGSFFSEFNILISGIQKGRYISVGIYSLCLILVFVGFLNIFIKMVFNNSEENQAEKIEKDDDNILPLILSLIFVILITVTFNNYFCTILNKAVSIIGV</sequence>
<evidence type="ECO:0000256" key="5">
    <source>
        <dbReference type="ARBA" id="ARBA00023002"/>
    </source>
</evidence>
<accession>A0A162SK01</accession>
<dbReference type="STRING" id="1121326.CLMAG_31380"/>
<dbReference type="OrthoDB" id="9807568at2"/>
<dbReference type="PATRIC" id="fig|1121326.3.peg.3166"/>
<keyword evidence="11" id="KW-1185">Reference proteome</keyword>
<dbReference type="InterPro" id="IPR052175">
    <property type="entry name" value="ComplexI-like_HydComp"/>
</dbReference>
<dbReference type="Pfam" id="PF00361">
    <property type="entry name" value="Proton_antipo_M"/>
    <property type="match status" value="1"/>
</dbReference>
<protein>
    <submittedName>
        <fullName evidence="10">Hydrogenase-4 component B</fullName>
        <ecNumber evidence="10">1.-.-.-</ecNumber>
    </submittedName>
</protein>
<feature type="transmembrane region" description="Helical" evidence="8">
    <location>
        <begin position="276"/>
        <end position="295"/>
    </location>
</feature>
<feature type="transmembrane region" description="Helical" evidence="8">
    <location>
        <begin position="129"/>
        <end position="147"/>
    </location>
</feature>
<feature type="transmembrane region" description="Helical" evidence="8">
    <location>
        <begin position="106"/>
        <end position="123"/>
    </location>
</feature>
<dbReference type="AlphaFoldDB" id="A0A162SK01"/>
<dbReference type="PRINTS" id="PR01434">
    <property type="entry name" value="NADHDHGNASE5"/>
</dbReference>
<feature type="domain" description="NADH:quinone oxidoreductase/Mrp antiporter transmembrane" evidence="9">
    <location>
        <begin position="123"/>
        <end position="413"/>
    </location>
</feature>
<evidence type="ECO:0000256" key="7">
    <source>
        <dbReference type="RuleBase" id="RU000320"/>
    </source>
</evidence>
<name>A0A162SK01_9CLOT</name>
<feature type="transmembrane region" description="Helical" evidence="8">
    <location>
        <begin position="6"/>
        <end position="23"/>
    </location>
</feature>
<keyword evidence="2" id="KW-1003">Cell membrane</keyword>
<evidence type="ECO:0000256" key="4">
    <source>
        <dbReference type="ARBA" id="ARBA00022989"/>
    </source>
</evidence>
<dbReference type="EMBL" id="LWAE01000003">
    <property type="protein sequence ID" value="KZL91379.1"/>
    <property type="molecule type" value="Genomic_DNA"/>
</dbReference>
<feature type="transmembrane region" description="Helical" evidence="8">
    <location>
        <begin position="30"/>
        <end position="48"/>
    </location>
</feature>
<feature type="transmembrane region" description="Helical" evidence="8">
    <location>
        <begin position="68"/>
        <end position="86"/>
    </location>
</feature>
<dbReference type="EC" id="1.-.-.-" evidence="10"/>
<feature type="transmembrane region" description="Helical" evidence="8">
    <location>
        <begin position="204"/>
        <end position="224"/>
    </location>
</feature>
<evidence type="ECO:0000256" key="6">
    <source>
        <dbReference type="ARBA" id="ARBA00023136"/>
    </source>
</evidence>
<proteinExistence type="predicted"/>
<evidence type="ECO:0000256" key="3">
    <source>
        <dbReference type="ARBA" id="ARBA00022692"/>
    </source>
</evidence>
<comment type="subcellular location">
    <subcellularLocation>
        <location evidence="1">Cell membrane</location>
        <topology evidence="1">Multi-pass membrane protein</topology>
    </subcellularLocation>
    <subcellularLocation>
        <location evidence="7">Membrane</location>
        <topology evidence="7">Multi-pass membrane protein</topology>
    </subcellularLocation>
</comment>
<feature type="transmembrane region" description="Helical" evidence="8">
    <location>
        <begin position="244"/>
        <end position="264"/>
    </location>
</feature>
<keyword evidence="3 7" id="KW-0812">Transmembrane</keyword>
<keyword evidence="4 8" id="KW-1133">Transmembrane helix</keyword>
<reference evidence="10 11" key="1">
    <citation type="submission" date="2016-04" db="EMBL/GenBank/DDBJ databases">
        <title>Genome sequence of Clostridium magnum DSM 2767.</title>
        <authorList>
            <person name="Poehlein A."/>
            <person name="Uhlig R."/>
            <person name="Fischer R."/>
            <person name="Bahl H."/>
            <person name="Daniel R."/>
        </authorList>
    </citation>
    <scope>NUCLEOTIDE SEQUENCE [LARGE SCALE GENOMIC DNA]</scope>
    <source>
        <strain evidence="10 11">DSM 2767</strain>
    </source>
</reference>
<gene>
    <name evidence="10" type="primary">hyfB_1</name>
    <name evidence="10" type="ORF">CLMAG_31380</name>
</gene>
<evidence type="ECO:0000256" key="2">
    <source>
        <dbReference type="ARBA" id="ARBA00022475"/>
    </source>
</evidence>
<comment type="caution">
    <text evidence="10">The sequence shown here is derived from an EMBL/GenBank/DDBJ whole genome shotgun (WGS) entry which is preliminary data.</text>
</comment>